<evidence type="ECO:0000256" key="2">
    <source>
        <dbReference type="ARBA" id="ARBA00022679"/>
    </source>
</evidence>
<keyword evidence="5 7" id="KW-0067">ATP-binding</keyword>
<dbReference type="Pfam" id="PF00069">
    <property type="entry name" value="Pkinase"/>
    <property type="match status" value="1"/>
</dbReference>
<dbReference type="PROSITE" id="PS50966">
    <property type="entry name" value="ZF_SWIM"/>
    <property type="match status" value="1"/>
</dbReference>
<keyword evidence="6" id="KW-0862">Zinc</keyword>
<evidence type="ECO:0000256" key="5">
    <source>
        <dbReference type="ARBA" id="ARBA00022840"/>
    </source>
</evidence>
<feature type="domain" description="Protein kinase" evidence="9">
    <location>
        <begin position="13"/>
        <end position="281"/>
    </location>
</feature>
<organism evidence="11 12">
    <name type="scientific">Angomonas deanei</name>
    <dbReference type="NCBI Taxonomy" id="59799"/>
    <lineage>
        <taxon>Eukaryota</taxon>
        <taxon>Discoba</taxon>
        <taxon>Euglenozoa</taxon>
        <taxon>Kinetoplastea</taxon>
        <taxon>Metakinetoplastina</taxon>
        <taxon>Trypanosomatida</taxon>
        <taxon>Trypanosomatidae</taxon>
        <taxon>Strigomonadinae</taxon>
        <taxon>Angomonas</taxon>
    </lineage>
</organism>
<dbReference type="PROSITE" id="PS00107">
    <property type="entry name" value="PROTEIN_KINASE_ATP"/>
    <property type="match status" value="1"/>
</dbReference>
<evidence type="ECO:0000256" key="1">
    <source>
        <dbReference type="ARBA" id="ARBA00022527"/>
    </source>
</evidence>
<name>A0A7G2CTK8_9TRYP</name>
<dbReference type="PROSITE" id="PS50011">
    <property type="entry name" value="PROTEIN_KINASE_DOM"/>
    <property type="match status" value="1"/>
</dbReference>
<evidence type="ECO:0000256" key="6">
    <source>
        <dbReference type="PROSITE-ProRule" id="PRU00325"/>
    </source>
</evidence>
<dbReference type="PANTHER" id="PTHR24349">
    <property type="entry name" value="SERINE/THREONINE-PROTEIN KINASE"/>
    <property type="match status" value="1"/>
</dbReference>
<dbReference type="Proteomes" id="UP000515908">
    <property type="component" value="Chromosome 21"/>
</dbReference>
<dbReference type="GO" id="GO:0008270">
    <property type="term" value="F:zinc ion binding"/>
    <property type="evidence" value="ECO:0007669"/>
    <property type="project" value="UniProtKB-KW"/>
</dbReference>
<dbReference type="InterPro" id="IPR007527">
    <property type="entry name" value="Znf_SWIM"/>
</dbReference>
<evidence type="ECO:0000313" key="11">
    <source>
        <dbReference type="EMBL" id="CAD2221552.1"/>
    </source>
</evidence>
<dbReference type="PROSITE" id="PS00108">
    <property type="entry name" value="PROTEIN_KINASE_ST"/>
    <property type="match status" value="1"/>
</dbReference>
<reference evidence="11 12" key="1">
    <citation type="submission" date="2020-08" db="EMBL/GenBank/DDBJ databases">
        <authorList>
            <person name="Newling K."/>
            <person name="Davey J."/>
            <person name="Forrester S."/>
        </authorList>
    </citation>
    <scope>NUCLEOTIDE SEQUENCE [LARGE SCALE GENOMIC DNA]</scope>
    <source>
        <strain evidence="12">Crithidia deanei Carvalho (ATCC PRA-265)</strain>
    </source>
</reference>
<sequence length="451" mass="51722">MAQPSKGHFKESYTLKEKLGKGAYAVVYSCESIKTKEMFAVKVVDKTKAGPKDIDDLAHEINIMSQIGYHPHVVQMIEYFSTERHLYIVLDLLNGGMLFDRIVQMRHYSESNASILIRNFLSALDHIHSKGIIHRDLKPENLLLRNAQSSSGDEHLTDVCLADFGLAGYIPSQTCCGSPSYIAPEVINVGYVRKPGCVSYNEKCDIWSLGVITYILISGKMPFHGSNFKETFARIVANKWEFVGDIWKQVTPKCIEFIRVCLTPDPNNRPSAKELLKHAWVVDSMPDVHLQESLESLKKFNAQQKIRAAVRVFCWTQSLLGRSLDQTPPFMRYLRHNDIYSTLVEHQSQTDSKKVHTVDYSKALDHEKPGWKMQDCCTCPSEQVCRHIQNVHEYLFVGKRSMEVFPFIDELKMMLAEAEADLEENPKNKDAADKKRRWLFRLMRRVSFPIS</sequence>
<dbReference type="EMBL" id="LR877165">
    <property type="protein sequence ID" value="CAD2221552.1"/>
    <property type="molecule type" value="Genomic_DNA"/>
</dbReference>
<dbReference type="FunFam" id="1.10.510.10:FF:000651">
    <property type="entry name" value="Serine/threonine-protein kinase RAD53"/>
    <property type="match status" value="1"/>
</dbReference>
<evidence type="ECO:0000256" key="4">
    <source>
        <dbReference type="ARBA" id="ARBA00022777"/>
    </source>
</evidence>
<keyword evidence="2" id="KW-0808">Transferase</keyword>
<dbReference type="SUPFAM" id="SSF56112">
    <property type="entry name" value="Protein kinase-like (PK-like)"/>
    <property type="match status" value="1"/>
</dbReference>
<evidence type="ECO:0000256" key="3">
    <source>
        <dbReference type="ARBA" id="ARBA00022741"/>
    </source>
</evidence>
<dbReference type="InterPro" id="IPR000719">
    <property type="entry name" value="Prot_kinase_dom"/>
</dbReference>
<evidence type="ECO:0000259" key="9">
    <source>
        <dbReference type="PROSITE" id="PS50011"/>
    </source>
</evidence>
<dbReference type="OrthoDB" id="40902at2759"/>
<keyword evidence="4 11" id="KW-0418">Kinase</keyword>
<dbReference type="GO" id="GO:0005524">
    <property type="term" value="F:ATP binding"/>
    <property type="evidence" value="ECO:0007669"/>
    <property type="project" value="UniProtKB-UniRule"/>
</dbReference>
<evidence type="ECO:0000313" key="12">
    <source>
        <dbReference type="Proteomes" id="UP000515908"/>
    </source>
</evidence>
<dbReference type="Gene3D" id="6.10.140.620">
    <property type="match status" value="1"/>
</dbReference>
<dbReference type="GO" id="GO:0004674">
    <property type="term" value="F:protein serine/threonine kinase activity"/>
    <property type="evidence" value="ECO:0007669"/>
    <property type="project" value="UniProtKB-KW"/>
</dbReference>
<dbReference type="Gene3D" id="1.10.510.10">
    <property type="entry name" value="Transferase(Phosphotransferase) domain 1"/>
    <property type="match status" value="1"/>
</dbReference>
<keyword evidence="1 8" id="KW-0723">Serine/threonine-protein kinase</keyword>
<evidence type="ECO:0000256" key="8">
    <source>
        <dbReference type="RuleBase" id="RU000304"/>
    </source>
</evidence>
<keyword evidence="12" id="KW-1185">Reference proteome</keyword>
<dbReference type="CDD" id="cd05117">
    <property type="entry name" value="STKc_CAMK"/>
    <property type="match status" value="1"/>
</dbReference>
<proteinExistence type="inferred from homology"/>
<evidence type="ECO:0000259" key="10">
    <source>
        <dbReference type="PROSITE" id="PS50966"/>
    </source>
</evidence>
<comment type="similarity">
    <text evidence="8">Belongs to the protein kinase superfamily.</text>
</comment>
<dbReference type="Gene3D" id="3.30.200.20">
    <property type="entry name" value="Phosphorylase Kinase, domain 1"/>
    <property type="match status" value="1"/>
</dbReference>
<dbReference type="VEuPathDB" id="TriTrypDB:ADEAN_000908400"/>
<accession>A0A7G2CTK8</accession>
<dbReference type="AlphaFoldDB" id="A0A7G2CTK8"/>
<dbReference type="SMART" id="SM00220">
    <property type="entry name" value="S_TKc"/>
    <property type="match status" value="1"/>
</dbReference>
<dbReference type="FunFam" id="3.30.200.20:FF:000042">
    <property type="entry name" value="Aurora kinase A"/>
    <property type="match status" value="1"/>
</dbReference>
<dbReference type="InterPro" id="IPR050205">
    <property type="entry name" value="CDPK_Ser/Thr_kinases"/>
</dbReference>
<dbReference type="InterPro" id="IPR011009">
    <property type="entry name" value="Kinase-like_dom_sf"/>
</dbReference>
<keyword evidence="3 7" id="KW-0547">Nucleotide-binding</keyword>
<keyword evidence="6" id="KW-0479">Metal-binding</keyword>
<feature type="domain" description="SWIM-type" evidence="10">
    <location>
        <begin position="360"/>
        <end position="396"/>
    </location>
</feature>
<dbReference type="InterPro" id="IPR017441">
    <property type="entry name" value="Protein_kinase_ATP_BS"/>
</dbReference>
<gene>
    <name evidence="11" type="ORF">ADEAN_000908400</name>
</gene>
<dbReference type="InterPro" id="IPR008271">
    <property type="entry name" value="Ser/Thr_kinase_AS"/>
</dbReference>
<feature type="binding site" evidence="7">
    <location>
        <position position="42"/>
    </location>
    <ligand>
        <name>ATP</name>
        <dbReference type="ChEBI" id="CHEBI:30616"/>
    </ligand>
</feature>
<keyword evidence="6" id="KW-0863">Zinc-finger</keyword>
<protein>
    <submittedName>
        <fullName evidence="11">Protein kinase domain/Protein tyrosine kinase, putative</fullName>
    </submittedName>
</protein>
<evidence type="ECO:0000256" key="7">
    <source>
        <dbReference type="PROSITE-ProRule" id="PRU10141"/>
    </source>
</evidence>